<dbReference type="RefSeq" id="WP_149093178.1">
    <property type="nucleotide sequence ID" value="NZ_VKKY01000004.1"/>
</dbReference>
<keyword evidence="1" id="KW-0812">Transmembrane</keyword>
<keyword evidence="1" id="KW-0472">Membrane</keyword>
<dbReference type="Proteomes" id="UP000324133">
    <property type="component" value="Unassembled WGS sequence"/>
</dbReference>
<evidence type="ECO:0000313" key="3">
    <source>
        <dbReference type="Proteomes" id="UP000324133"/>
    </source>
</evidence>
<protein>
    <submittedName>
        <fullName evidence="2">Uncharacterized protein</fullName>
    </submittedName>
</protein>
<keyword evidence="1" id="KW-1133">Transmembrane helix</keyword>
<dbReference type="AlphaFoldDB" id="A0A5B6T6V1"/>
<organism evidence="2 3">
    <name type="scientific">Rufibacter hautae</name>
    <dbReference type="NCBI Taxonomy" id="2595005"/>
    <lineage>
        <taxon>Bacteria</taxon>
        <taxon>Pseudomonadati</taxon>
        <taxon>Bacteroidota</taxon>
        <taxon>Cytophagia</taxon>
        <taxon>Cytophagales</taxon>
        <taxon>Hymenobacteraceae</taxon>
        <taxon>Rufibacter</taxon>
    </lineage>
</organism>
<evidence type="ECO:0000256" key="1">
    <source>
        <dbReference type="SAM" id="Phobius"/>
    </source>
</evidence>
<keyword evidence="3" id="KW-1185">Reference proteome</keyword>
<accession>A0A5B6T6V1</accession>
<feature type="transmembrane region" description="Helical" evidence="1">
    <location>
        <begin position="47"/>
        <end position="66"/>
    </location>
</feature>
<reference evidence="2 3" key="1">
    <citation type="submission" date="2019-07" db="EMBL/GenBank/DDBJ databases">
        <title>Rufibacter sp. nov., isolated from lake sediment.</title>
        <authorList>
            <person name="Qu J.-H."/>
        </authorList>
    </citation>
    <scope>NUCLEOTIDE SEQUENCE [LARGE SCALE GENOMIC DNA]</scope>
    <source>
        <strain evidence="2 3">NBS58-1</strain>
    </source>
</reference>
<proteinExistence type="predicted"/>
<dbReference type="OrthoDB" id="884990at2"/>
<comment type="caution">
    <text evidence="2">The sequence shown here is derived from an EMBL/GenBank/DDBJ whole genome shotgun (WGS) entry which is preliminary data.</text>
</comment>
<evidence type="ECO:0000313" key="2">
    <source>
        <dbReference type="EMBL" id="KAA3435968.1"/>
    </source>
</evidence>
<gene>
    <name evidence="2" type="ORF">FOA19_22735</name>
</gene>
<dbReference type="EMBL" id="VKKY01000004">
    <property type="protein sequence ID" value="KAA3435968.1"/>
    <property type="molecule type" value="Genomic_DNA"/>
</dbReference>
<sequence>MRSYKSIEKPAQVLGMNIMDLGLVVGLFIGSVLLLGFLNMMVHIPRLVYLAVFLLEVGLILVMRFLTKTHPPGFLIGWLSFQFVQPRRIAVGIVPPVKKKDEKAKNGSI</sequence>
<name>A0A5B6T6V1_9BACT</name>
<feature type="transmembrane region" description="Helical" evidence="1">
    <location>
        <begin position="21"/>
        <end position="41"/>
    </location>
</feature>